<evidence type="ECO:0000313" key="2">
    <source>
        <dbReference type="Proteomes" id="UP000293550"/>
    </source>
</evidence>
<accession>A0A4Q7DIG9</accession>
<name>A0A4Q7DIG9_9PROT</name>
<dbReference type="AlphaFoldDB" id="A0A4Q7DIG9"/>
<dbReference type="Proteomes" id="UP000293550">
    <property type="component" value="Unassembled WGS sequence"/>
</dbReference>
<dbReference type="EMBL" id="SCFB01000007">
    <property type="protein sequence ID" value="RZI45764.1"/>
    <property type="molecule type" value="Genomic_DNA"/>
</dbReference>
<organism evidence="1 2">
    <name type="scientific">Candidatus Finniella inopinata</name>
    <dbReference type="NCBI Taxonomy" id="1696036"/>
    <lineage>
        <taxon>Bacteria</taxon>
        <taxon>Pseudomonadati</taxon>
        <taxon>Pseudomonadota</taxon>
        <taxon>Alphaproteobacteria</taxon>
        <taxon>Holosporales</taxon>
        <taxon>Candidatus Paracaedibacteraceae</taxon>
        <taxon>Candidatus Finniella</taxon>
    </lineage>
</organism>
<comment type="caution">
    <text evidence="1">The sequence shown here is derived from an EMBL/GenBank/DDBJ whole genome shotgun (WGS) entry which is preliminary data.</text>
</comment>
<protein>
    <submittedName>
        <fullName evidence="1">Uncharacterized protein</fullName>
    </submittedName>
</protein>
<evidence type="ECO:0000313" key="1">
    <source>
        <dbReference type="EMBL" id="RZI45764.1"/>
    </source>
</evidence>
<keyword evidence="2" id="KW-1185">Reference proteome</keyword>
<proteinExistence type="predicted"/>
<gene>
    <name evidence="1" type="ORF">EQU50_06590</name>
</gene>
<reference evidence="1 2" key="1">
    <citation type="submission" date="2018-10" db="EMBL/GenBank/DDBJ databases">
        <title>An updated phylogeny of the Alphaproteobacteria reveals that the parasitic Rickettsiales and Holosporales have independent origins.</title>
        <authorList>
            <person name="Munoz-Gomez S.A."/>
            <person name="Hess S."/>
            <person name="Burger G."/>
            <person name="Lang B.F."/>
            <person name="Susko E."/>
            <person name="Slamovits C.H."/>
            <person name="Roger A.J."/>
        </authorList>
    </citation>
    <scope>NUCLEOTIDE SEQUENCE [LARGE SCALE GENOMIC DNA]</scope>
    <source>
        <strain evidence="1">HOLO01</strain>
    </source>
</reference>
<sequence length="367" mass="41588">MNIISMKNILQKLEHIRANVFKHALISFLLAIPLEIPQAGASVAASHQIASNDGVPTFKSLGLTIVKPLKFMSAAEKEPEVYDAETLKSLNMTQDEFIQREYELRELAADTLLDIYFQINRNTISIDASLEKKNYVIPGNNWQSITGTNYEYLVPVLDRDLSKALDDIRGKEKYHCDCTIASGFAIYALIEKFFPESKNEFLKSTRIKHVQEKRELRRAELQSQGRPFFVDDYKQQLAMELAKGHTMEPLQEGARGIKPGDHIYFEGHPQYLAVHPAGTFRGEYLFFVGYNLKGLKMYIGCGELFAKGPKTAQEIQKNLAEKYLKGMTFSGEEARNKELESAYQLIRGILPTNSKLSVAIILDLQKP</sequence>
<dbReference type="RefSeq" id="WP_130154339.1">
    <property type="nucleotide sequence ID" value="NZ_SCFB01000007.1"/>
</dbReference>